<comment type="caution">
    <text evidence="1">The sequence shown here is derived from an EMBL/GenBank/DDBJ whole genome shotgun (WGS) entry which is preliminary data.</text>
</comment>
<evidence type="ECO:0000313" key="1">
    <source>
        <dbReference type="EMBL" id="CAH9068864.1"/>
    </source>
</evidence>
<name>A0A9P0YM60_CUSEU</name>
<protein>
    <submittedName>
        <fullName evidence="1">Uncharacterized protein</fullName>
    </submittedName>
</protein>
<dbReference type="Proteomes" id="UP001152484">
    <property type="component" value="Unassembled WGS sequence"/>
</dbReference>
<accession>A0A9P0YM60</accession>
<gene>
    <name evidence="1" type="ORF">CEURO_LOCUS2983</name>
</gene>
<dbReference type="AlphaFoldDB" id="A0A9P0YM60"/>
<sequence>MAVWAEWLDPPPVDSLRARNYRSLETGRLGALVSCPCWSVRLSPGCNLRLVDTWRTGRGYRTGGAELGKWREWVAFPASSLCLGHPGPFVSIRIAVWKRRPD</sequence>
<reference evidence="1" key="1">
    <citation type="submission" date="2022-07" db="EMBL/GenBank/DDBJ databases">
        <authorList>
            <person name="Macas J."/>
            <person name="Novak P."/>
            <person name="Neumann P."/>
        </authorList>
    </citation>
    <scope>NUCLEOTIDE SEQUENCE</scope>
</reference>
<organism evidence="1 2">
    <name type="scientific">Cuscuta europaea</name>
    <name type="common">European dodder</name>
    <dbReference type="NCBI Taxonomy" id="41803"/>
    <lineage>
        <taxon>Eukaryota</taxon>
        <taxon>Viridiplantae</taxon>
        <taxon>Streptophyta</taxon>
        <taxon>Embryophyta</taxon>
        <taxon>Tracheophyta</taxon>
        <taxon>Spermatophyta</taxon>
        <taxon>Magnoliopsida</taxon>
        <taxon>eudicotyledons</taxon>
        <taxon>Gunneridae</taxon>
        <taxon>Pentapetalae</taxon>
        <taxon>asterids</taxon>
        <taxon>lamiids</taxon>
        <taxon>Solanales</taxon>
        <taxon>Convolvulaceae</taxon>
        <taxon>Cuscuteae</taxon>
        <taxon>Cuscuta</taxon>
        <taxon>Cuscuta subgen. Cuscuta</taxon>
    </lineage>
</organism>
<evidence type="ECO:0000313" key="2">
    <source>
        <dbReference type="Proteomes" id="UP001152484"/>
    </source>
</evidence>
<dbReference type="EMBL" id="CAMAPE010000005">
    <property type="protein sequence ID" value="CAH9068864.1"/>
    <property type="molecule type" value="Genomic_DNA"/>
</dbReference>
<keyword evidence="2" id="KW-1185">Reference proteome</keyword>
<proteinExistence type="predicted"/>